<dbReference type="Gene3D" id="3.30.300.320">
    <property type="match status" value="1"/>
</dbReference>
<feature type="transmembrane region" description="Helical" evidence="6">
    <location>
        <begin position="1090"/>
        <end position="1112"/>
    </location>
</feature>
<dbReference type="Pfam" id="PF08016">
    <property type="entry name" value="PKD_channel"/>
    <property type="match status" value="1"/>
</dbReference>
<feature type="region of interest" description="Disordered" evidence="5">
    <location>
        <begin position="174"/>
        <end position="218"/>
    </location>
</feature>
<dbReference type="EMBL" id="BRYB01000089">
    <property type="protein sequence ID" value="GMI22460.1"/>
    <property type="molecule type" value="Genomic_DNA"/>
</dbReference>
<feature type="compositionally biased region" description="Low complexity" evidence="5">
    <location>
        <begin position="174"/>
        <end position="212"/>
    </location>
</feature>
<evidence type="ECO:0000313" key="9">
    <source>
        <dbReference type="Proteomes" id="UP001165060"/>
    </source>
</evidence>
<feature type="domain" description="Polycystin cation channel PKD1/PKD2" evidence="7">
    <location>
        <begin position="965"/>
        <end position="1118"/>
    </location>
</feature>
<dbReference type="Gene3D" id="1.10.287.70">
    <property type="match status" value="1"/>
</dbReference>
<evidence type="ECO:0000256" key="4">
    <source>
        <dbReference type="ARBA" id="ARBA00023136"/>
    </source>
</evidence>
<accession>A0ABQ6MA09</accession>
<feature type="transmembrane region" description="Helical" evidence="6">
    <location>
        <begin position="878"/>
        <end position="897"/>
    </location>
</feature>
<comment type="caution">
    <text evidence="8">The sequence shown here is derived from an EMBL/GenBank/DDBJ whole genome shotgun (WGS) entry which is preliminary data.</text>
</comment>
<sequence length="1357" mass="150171">MIIFLLIVVMQGRSNVVFNIVNAHREFLFSEDSNTVAYSDGRVVSRMPSVASVQQWIHGTVLSPIFEDPSCGDGLCEAPLEYGSIFNDRYGCRVDCGQFPNVSRVVVSFDITDDDYTQINALGIDQVGWNLCWLDEDICFFETPEPFFTQIEYDAKLVADAAASLATTTSSQMMGGATNATKGNATAANTTNTTTTDTTDSAKNDTSTAEAPAPAPSFDTYSRTLEIVDGNYALVMGTLVAGRVVLEQDWWVHTEIAPIPVVEGSDATTINVTAAPTAAPSPIPTASPHAPTKAPTLAPTAPPTPSPTSPPPTVSPSPSPTAAPTVTLMPTAVPAPTWVTTATTTATAMLDWELCSHEWDEETQGAFIGPKLLIPRTDHKTVDADEMMSCAASYEEGGQMGMGGGDQEFPVIFEDWEQCAERCPGDCDCSGACWIDQACMEVAGRACEDVISMFLADGNCDDEKAAFNLNCDAYDYDAGDCQPSYGEEGGEDEALYSYGGAEKNYNDEEGDDGEDGYTYGDYGGGSDQYAGYSGGGGAATPDWFDHLSERFATCSTDCQWESVFEQACCDTSCNNAECLWSFGECPSTGHFYNECAPGCPIFLLGDGLCYEACDNEACQKDGGDCCYASSLEQNFGLFVNGDEPASVLPDMSIPLERWVGRRNRLVAGVLLTQTRMETGECKKDMNTMMPDKWNLKKNFGGGLARRWLGGGEGKEGGERYRSLYEQCLTETISTDPFGVDAVFLPAAGLYNDKLWMDQFYDLEDVGAFNSGGMPYAFKYFGTGSDFDGFHTFFDINFNNERMNTVWNSVLQGFYFDGLTKEVMLTFVTYNGHTSSFCLNTVAFEFEESGTIVMSHSIQAFSSEVYKTSDDFFRLCLELLFLLISFINLGSEISEVFVTKIETGKFSNYFTSIWNYVDLANLLLFFYSGWLWVCYVRALGFYAPLERWEVLDSLESDGNFLKIDEDEMSHFVSFLEDTQELVGFRTSQNFVNGVALLMMILRLLKNLDFQPRLGLVTRTLQIAIVNLTHFLAVFGAVFFTYSVFGFVAFGGELEQFSSIRLSINTCFGILLGDFDLTTDFISADNGVIGFVFYYSFIVIIFFVLLNILLAILVDAYMEVKEAAEDSKTVVEEIFDVLVDGRSNPFKKGKRVGGGKRTSQINKFANQMLFLIEEQEKRDEKKRKEEERGRRRRSRVEQGLAVESKLDDYEEHHTVRKFKVTKKIRVGDDDLMVLMKDQLKKVLEAEGGGGKYASVLDDEYLKDMCKSIVRIYGKDEEEEETLEDEHGTEAVLAEIQDMNVKVKMQQEQQERHLRMQREELKVFKGEIAGVVKQGNSKFKQIVGKQKLKALLGKGDGMGG</sequence>
<dbReference type="InterPro" id="IPR013122">
    <property type="entry name" value="PKD1_2_channel"/>
</dbReference>
<keyword evidence="4 6" id="KW-0472">Membrane</keyword>
<feature type="compositionally biased region" description="Pro residues" evidence="5">
    <location>
        <begin position="300"/>
        <end position="321"/>
    </location>
</feature>
<feature type="transmembrane region" description="Helical" evidence="6">
    <location>
        <begin position="1023"/>
        <end position="1048"/>
    </location>
</feature>
<evidence type="ECO:0000313" key="8">
    <source>
        <dbReference type="EMBL" id="GMI22460.1"/>
    </source>
</evidence>
<reference evidence="8 9" key="1">
    <citation type="journal article" date="2023" name="Commun. Biol.">
        <title>Genome analysis of Parmales, the sister group of diatoms, reveals the evolutionary specialization of diatoms from phago-mixotrophs to photoautotrophs.</title>
        <authorList>
            <person name="Ban H."/>
            <person name="Sato S."/>
            <person name="Yoshikawa S."/>
            <person name="Yamada K."/>
            <person name="Nakamura Y."/>
            <person name="Ichinomiya M."/>
            <person name="Sato N."/>
            <person name="Blanc-Mathieu R."/>
            <person name="Endo H."/>
            <person name="Kuwata A."/>
            <person name="Ogata H."/>
        </authorList>
    </citation>
    <scope>NUCLEOTIDE SEQUENCE [LARGE SCALE GENOMIC DNA]</scope>
</reference>
<keyword evidence="3 6" id="KW-1133">Transmembrane helix</keyword>
<evidence type="ECO:0000256" key="3">
    <source>
        <dbReference type="ARBA" id="ARBA00022989"/>
    </source>
</evidence>
<dbReference type="PANTHER" id="PTHR10877">
    <property type="entry name" value="POLYCYSTIN FAMILY MEMBER"/>
    <property type="match status" value="1"/>
</dbReference>
<dbReference type="InterPro" id="IPR051223">
    <property type="entry name" value="Polycystin"/>
</dbReference>
<protein>
    <recommendedName>
        <fullName evidence="7">Polycystin cation channel PKD1/PKD2 domain-containing protein</fullName>
    </recommendedName>
</protein>
<evidence type="ECO:0000256" key="2">
    <source>
        <dbReference type="ARBA" id="ARBA00022692"/>
    </source>
</evidence>
<feature type="compositionally biased region" description="Low complexity" evidence="5">
    <location>
        <begin position="286"/>
        <end position="299"/>
    </location>
</feature>
<organism evidence="8 9">
    <name type="scientific">Tetraparma gracilis</name>
    <dbReference type="NCBI Taxonomy" id="2962635"/>
    <lineage>
        <taxon>Eukaryota</taxon>
        <taxon>Sar</taxon>
        <taxon>Stramenopiles</taxon>
        <taxon>Ochrophyta</taxon>
        <taxon>Bolidophyceae</taxon>
        <taxon>Parmales</taxon>
        <taxon>Triparmaceae</taxon>
        <taxon>Tetraparma</taxon>
    </lineage>
</organism>
<dbReference type="PANTHER" id="PTHR10877:SF183">
    <property type="entry name" value="AT14535P-RELATED"/>
    <property type="match status" value="1"/>
</dbReference>
<keyword evidence="2 6" id="KW-0812">Transmembrane</keyword>
<name>A0ABQ6MA09_9STRA</name>
<gene>
    <name evidence="8" type="ORF">TeGR_g10924</name>
</gene>
<evidence type="ECO:0000259" key="7">
    <source>
        <dbReference type="Pfam" id="PF08016"/>
    </source>
</evidence>
<feature type="transmembrane region" description="Helical" evidence="6">
    <location>
        <begin position="986"/>
        <end position="1003"/>
    </location>
</feature>
<keyword evidence="9" id="KW-1185">Reference proteome</keyword>
<evidence type="ECO:0000256" key="1">
    <source>
        <dbReference type="ARBA" id="ARBA00004141"/>
    </source>
</evidence>
<dbReference type="Proteomes" id="UP001165060">
    <property type="component" value="Unassembled WGS sequence"/>
</dbReference>
<feature type="transmembrane region" description="Helical" evidence="6">
    <location>
        <begin position="918"/>
        <end position="942"/>
    </location>
</feature>
<comment type="subcellular location">
    <subcellularLocation>
        <location evidence="1">Membrane</location>
        <topology evidence="1">Multi-pass membrane protein</topology>
    </subcellularLocation>
</comment>
<feature type="non-terminal residue" evidence="8">
    <location>
        <position position="1357"/>
    </location>
</feature>
<evidence type="ECO:0000256" key="6">
    <source>
        <dbReference type="SAM" id="Phobius"/>
    </source>
</evidence>
<feature type="region of interest" description="Disordered" evidence="5">
    <location>
        <begin position="276"/>
        <end position="327"/>
    </location>
</feature>
<evidence type="ECO:0000256" key="5">
    <source>
        <dbReference type="SAM" id="MobiDB-lite"/>
    </source>
</evidence>
<proteinExistence type="predicted"/>